<sequence length="127" mass="13957">MVSSSDQPSFSLVLIRLEPTGARALGLGRHDRPPDWLRADCSPRASLRDEWLGFLRAILHACRSRASLSSSRAASRAMCALPYWTEAERATTRAVIGRVEKRHARGVVAVSASHRCCSGVAERWGKT</sequence>
<geneLocation type="plasmid" evidence="2">
    <name>Tros</name>
</geneLocation>
<organism evidence="1 2">
    <name type="scientific">Thermomicrobium roseum (strain ATCC 27502 / DSM 5159 / P-2)</name>
    <dbReference type="NCBI Taxonomy" id="309801"/>
    <lineage>
        <taxon>Bacteria</taxon>
        <taxon>Pseudomonadati</taxon>
        <taxon>Thermomicrobiota</taxon>
        <taxon>Thermomicrobia</taxon>
        <taxon>Thermomicrobiales</taxon>
        <taxon>Thermomicrobiaceae</taxon>
        <taxon>Thermomicrobium</taxon>
    </lineage>
</organism>
<dbReference type="AlphaFoldDB" id="B9L2Y3"/>
<reference evidence="1 2" key="1">
    <citation type="journal article" date="2009" name="PLoS ONE">
        <title>Complete genome sequence of the aerobic CO-oxidizing thermophile Thermomicrobium roseum.</title>
        <authorList>
            <person name="Wu D."/>
            <person name="Raymond J."/>
            <person name="Wu M."/>
            <person name="Chatterji S."/>
            <person name="Ren Q."/>
            <person name="Graham J.E."/>
            <person name="Bryant D.A."/>
            <person name="Robb F."/>
            <person name="Colman A."/>
            <person name="Tallon L.J."/>
            <person name="Badger J.H."/>
            <person name="Madupu R."/>
            <person name="Ward N.L."/>
            <person name="Eisen J.A."/>
        </authorList>
    </citation>
    <scope>NUCLEOTIDE SEQUENCE [LARGE SCALE GENOMIC DNA]</scope>
    <source>
        <strain evidence="2">ATCC 27502 / DSM 5159 / P-2</strain>
        <plasmid evidence="1">unnamed</plasmid>
    </source>
</reference>
<name>B9L2Y3_THERP</name>
<gene>
    <name evidence="1" type="ordered locus">trd_A0147</name>
</gene>
<evidence type="ECO:0000313" key="2">
    <source>
        <dbReference type="Proteomes" id="UP000000447"/>
    </source>
</evidence>
<dbReference type="EMBL" id="CP001276">
    <property type="protein sequence ID" value="ACM06772.1"/>
    <property type="molecule type" value="Genomic_DNA"/>
</dbReference>
<keyword evidence="1" id="KW-0614">Plasmid</keyword>
<evidence type="ECO:0000313" key="1">
    <source>
        <dbReference type="EMBL" id="ACM06772.1"/>
    </source>
</evidence>
<accession>B9L2Y3</accession>
<proteinExistence type="predicted"/>
<dbReference type="Proteomes" id="UP000000447">
    <property type="component" value="Plasmid unnamed"/>
</dbReference>
<protein>
    <submittedName>
        <fullName evidence="1">Uncharacterized protein</fullName>
    </submittedName>
</protein>
<dbReference type="HOGENOM" id="CLU_1969502_0_0_0"/>
<dbReference type="KEGG" id="tro:trd_A0147"/>
<keyword evidence="2" id="KW-1185">Reference proteome</keyword>